<proteinExistence type="predicted"/>
<dbReference type="Proteomes" id="UP001446871">
    <property type="component" value="Unassembled WGS sequence"/>
</dbReference>
<accession>A0ABR1WFE3</accession>
<name>A0ABR1WFE3_9PEZI</name>
<evidence type="ECO:0000313" key="2">
    <source>
        <dbReference type="Proteomes" id="UP001446871"/>
    </source>
</evidence>
<keyword evidence="2" id="KW-1185">Reference proteome</keyword>
<protein>
    <submittedName>
        <fullName evidence="1">Uncharacterized protein</fullName>
    </submittedName>
</protein>
<comment type="caution">
    <text evidence="1">The sequence shown here is derived from an EMBL/GenBank/DDBJ whole genome shotgun (WGS) entry which is preliminary data.</text>
</comment>
<gene>
    <name evidence="1" type="ORF">PG996_000012</name>
</gene>
<dbReference type="EMBL" id="JAQQWM010000001">
    <property type="protein sequence ID" value="KAK8081231.1"/>
    <property type="molecule type" value="Genomic_DNA"/>
</dbReference>
<sequence>MALFFQQLHQDCPMLRVNETGRHKQFRDQRTRGVGQERYQDGWLWMSLGYFLYQHGTPGPEPDTTSSSGLTQHEGVLVWVRGAGYVREGYRELTKTIKETLGPADPLADTVLRCDNLLEGTRLTDPEVAEVQRVLLEALHVKCVMFRSRAVQGRTPADLARGRLRPQMGGHACRLAPAGQPGLRRLHGHLPRGHRARQGHRAPAGAIPHPHPRDICLALGHQNGQQFPWCCESIYHAE</sequence>
<reference evidence="1 2" key="1">
    <citation type="submission" date="2023-01" db="EMBL/GenBank/DDBJ databases">
        <title>Analysis of 21 Apiospora genomes using comparative genomics revels a genus with tremendous synthesis potential of carbohydrate active enzymes and secondary metabolites.</title>
        <authorList>
            <person name="Sorensen T."/>
        </authorList>
    </citation>
    <scope>NUCLEOTIDE SEQUENCE [LARGE SCALE GENOMIC DNA]</scope>
    <source>
        <strain evidence="1 2">CBS 83171</strain>
    </source>
</reference>
<organism evidence="1 2">
    <name type="scientific">Apiospora saccharicola</name>
    <dbReference type="NCBI Taxonomy" id="335842"/>
    <lineage>
        <taxon>Eukaryota</taxon>
        <taxon>Fungi</taxon>
        <taxon>Dikarya</taxon>
        <taxon>Ascomycota</taxon>
        <taxon>Pezizomycotina</taxon>
        <taxon>Sordariomycetes</taxon>
        <taxon>Xylariomycetidae</taxon>
        <taxon>Amphisphaeriales</taxon>
        <taxon>Apiosporaceae</taxon>
        <taxon>Apiospora</taxon>
    </lineage>
</organism>
<evidence type="ECO:0000313" key="1">
    <source>
        <dbReference type="EMBL" id="KAK8081231.1"/>
    </source>
</evidence>